<evidence type="ECO:0000313" key="3">
    <source>
        <dbReference type="Proteomes" id="UP001151760"/>
    </source>
</evidence>
<reference evidence="2" key="1">
    <citation type="journal article" date="2022" name="Int. J. Mol. Sci.">
        <title>Draft Genome of Tanacetum Coccineum: Genomic Comparison of Closely Related Tanacetum-Family Plants.</title>
        <authorList>
            <person name="Yamashiro T."/>
            <person name="Shiraishi A."/>
            <person name="Nakayama K."/>
            <person name="Satake H."/>
        </authorList>
    </citation>
    <scope>NUCLEOTIDE SEQUENCE</scope>
</reference>
<dbReference type="Proteomes" id="UP001151760">
    <property type="component" value="Unassembled WGS sequence"/>
</dbReference>
<evidence type="ECO:0000313" key="2">
    <source>
        <dbReference type="EMBL" id="GJS81580.1"/>
    </source>
</evidence>
<feature type="region of interest" description="Disordered" evidence="1">
    <location>
        <begin position="84"/>
        <end position="106"/>
    </location>
</feature>
<protein>
    <submittedName>
        <fullName evidence="2">Uncharacterized protein</fullName>
    </submittedName>
</protein>
<organism evidence="2 3">
    <name type="scientific">Tanacetum coccineum</name>
    <dbReference type="NCBI Taxonomy" id="301880"/>
    <lineage>
        <taxon>Eukaryota</taxon>
        <taxon>Viridiplantae</taxon>
        <taxon>Streptophyta</taxon>
        <taxon>Embryophyta</taxon>
        <taxon>Tracheophyta</taxon>
        <taxon>Spermatophyta</taxon>
        <taxon>Magnoliopsida</taxon>
        <taxon>eudicotyledons</taxon>
        <taxon>Gunneridae</taxon>
        <taxon>Pentapetalae</taxon>
        <taxon>asterids</taxon>
        <taxon>campanulids</taxon>
        <taxon>Asterales</taxon>
        <taxon>Asteraceae</taxon>
        <taxon>Asteroideae</taxon>
        <taxon>Anthemideae</taxon>
        <taxon>Anthemidinae</taxon>
        <taxon>Tanacetum</taxon>
    </lineage>
</organism>
<comment type="caution">
    <text evidence="2">The sequence shown here is derived from an EMBL/GenBank/DDBJ whole genome shotgun (WGS) entry which is preliminary data.</text>
</comment>
<dbReference type="EMBL" id="BQNB010010758">
    <property type="protein sequence ID" value="GJS81580.1"/>
    <property type="molecule type" value="Genomic_DNA"/>
</dbReference>
<reference evidence="2" key="2">
    <citation type="submission" date="2022-01" db="EMBL/GenBank/DDBJ databases">
        <authorList>
            <person name="Yamashiro T."/>
            <person name="Shiraishi A."/>
            <person name="Satake H."/>
            <person name="Nakayama K."/>
        </authorList>
    </citation>
    <scope>NUCLEOTIDE SEQUENCE</scope>
</reference>
<proteinExistence type="predicted"/>
<sequence>MHSREGTLMQYMQWMEERLTVLEKRLPGPPSGVPVVIYSYFRYIGWLRIFCDSTLIKLVPVSDLVLSVKKATYAIVPPEHDRCWRNHPRHSGSSTGNAGGPERAQQARDYGKYFGDQRHALLQRNKVKFADATFKGETYSFMTLTTLNESIKDGRNGLMETRMFKDGRKRMLMQKSREKIGRWNSTGIIRAKPAYIEGIVSSEQLKGIVGKRDLFATRSSHLWGDPGYCSSEKGWGQFVCDIDYRELNKVVLMLGDPTLALVELSYNNQLPMLESRPAQFEATLFWEKVADDVCWSEVQGSDQLTGPRVNSCETYGKDNFKLSNRVCLPA</sequence>
<accession>A0ABQ4YXA8</accession>
<keyword evidence="3" id="KW-1185">Reference proteome</keyword>
<evidence type="ECO:0000256" key="1">
    <source>
        <dbReference type="SAM" id="MobiDB-lite"/>
    </source>
</evidence>
<gene>
    <name evidence="2" type="ORF">Tco_0748121</name>
</gene>
<name>A0ABQ4YXA8_9ASTR</name>